<evidence type="ECO:0000313" key="3">
    <source>
        <dbReference type="Proteomes" id="UP001596422"/>
    </source>
</evidence>
<dbReference type="InterPro" id="IPR025863">
    <property type="entry name" value="Choline_sulf_C_dom"/>
</dbReference>
<accession>A0ABW2A3A9</accession>
<gene>
    <name evidence="2" type="ORF">ACFQDL_18635</name>
</gene>
<name>A0ABW2A3A9_9GAMM</name>
<evidence type="ECO:0000313" key="2">
    <source>
        <dbReference type="EMBL" id="MFC6671856.1"/>
    </source>
</evidence>
<comment type="caution">
    <text evidence="2">The sequence shown here is derived from an EMBL/GenBank/DDBJ whole genome shotgun (WGS) entry which is preliminary data.</text>
</comment>
<protein>
    <recommendedName>
        <fullName evidence="1">Choline sulfatase enzyme C-terminal domain-containing protein</fullName>
    </recommendedName>
</protein>
<organism evidence="2 3">
    <name type="scientific">Marinobacterium aestuariivivens</name>
    <dbReference type="NCBI Taxonomy" id="1698799"/>
    <lineage>
        <taxon>Bacteria</taxon>
        <taxon>Pseudomonadati</taxon>
        <taxon>Pseudomonadota</taxon>
        <taxon>Gammaproteobacteria</taxon>
        <taxon>Oceanospirillales</taxon>
        <taxon>Oceanospirillaceae</taxon>
        <taxon>Marinobacterium</taxon>
    </lineage>
</organism>
<sequence length="29" mass="3398">MVDASQQYMRNTIDLDDLEARARFPRVAD</sequence>
<dbReference type="Pfam" id="PF12411">
    <property type="entry name" value="Choline_sulf_C"/>
    <property type="match status" value="1"/>
</dbReference>
<evidence type="ECO:0000259" key="1">
    <source>
        <dbReference type="Pfam" id="PF12411"/>
    </source>
</evidence>
<dbReference type="RefSeq" id="WP_379910338.1">
    <property type="nucleotide sequence ID" value="NZ_JBHSWE010000001.1"/>
</dbReference>
<dbReference type="Proteomes" id="UP001596422">
    <property type="component" value="Unassembled WGS sequence"/>
</dbReference>
<reference evidence="3" key="1">
    <citation type="journal article" date="2019" name="Int. J. Syst. Evol. Microbiol.">
        <title>The Global Catalogue of Microorganisms (GCM) 10K type strain sequencing project: providing services to taxonomists for standard genome sequencing and annotation.</title>
        <authorList>
            <consortium name="The Broad Institute Genomics Platform"/>
            <consortium name="The Broad Institute Genome Sequencing Center for Infectious Disease"/>
            <person name="Wu L."/>
            <person name="Ma J."/>
        </authorList>
    </citation>
    <scope>NUCLEOTIDE SEQUENCE [LARGE SCALE GENOMIC DNA]</scope>
    <source>
        <strain evidence="3">NBRC 111756</strain>
    </source>
</reference>
<keyword evidence="3" id="KW-1185">Reference proteome</keyword>
<proteinExistence type="predicted"/>
<dbReference type="EMBL" id="JBHSWE010000001">
    <property type="protein sequence ID" value="MFC6671856.1"/>
    <property type="molecule type" value="Genomic_DNA"/>
</dbReference>
<feature type="domain" description="Choline sulfatase enzyme C-terminal" evidence="1">
    <location>
        <begin position="2"/>
        <end position="24"/>
    </location>
</feature>